<reference evidence="2 3" key="1">
    <citation type="submission" date="2021-06" db="EMBL/GenBank/DDBJ databases">
        <authorList>
            <person name="Palmer J.M."/>
        </authorList>
    </citation>
    <scope>NUCLEOTIDE SEQUENCE [LARGE SCALE GENOMIC DNA]</scope>
    <source>
        <strain evidence="2 3">AS_MEX2019</strain>
        <tissue evidence="2">Muscle</tissue>
    </source>
</reference>
<organism evidence="2 3">
    <name type="scientific">Ameca splendens</name>
    <dbReference type="NCBI Taxonomy" id="208324"/>
    <lineage>
        <taxon>Eukaryota</taxon>
        <taxon>Metazoa</taxon>
        <taxon>Chordata</taxon>
        <taxon>Craniata</taxon>
        <taxon>Vertebrata</taxon>
        <taxon>Euteleostomi</taxon>
        <taxon>Actinopterygii</taxon>
        <taxon>Neopterygii</taxon>
        <taxon>Teleostei</taxon>
        <taxon>Neoteleostei</taxon>
        <taxon>Acanthomorphata</taxon>
        <taxon>Ovalentaria</taxon>
        <taxon>Atherinomorphae</taxon>
        <taxon>Cyprinodontiformes</taxon>
        <taxon>Goodeidae</taxon>
        <taxon>Ameca</taxon>
    </lineage>
</organism>
<feature type="compositionally biased region" description="Pro residues" evidence="1">
    <location>
        <begin position="67"/>
        <end position="79"/>
    </location>
</feature>
<keyword evidence="3" id="KW-1185">Reference proteome</keyword>
<accession>A0ABV0YXN5</accession>
<sequence length="111" mass="12072">MDVVYSLTLPIHTLYSQVQVPICIGTTSPRTQEMVPFPPGVETGRPPQHLNLVWASPGSCLHLSDPGPDPDPPPRPQSPTTPILIRGGGHVQKRGLHGPNKLANQSRHRIK</sequence>
<feature type="region of interest" description="Disordered" evidence="1">
    <location>
        <begin position="57"/>
        <end position="111"/>
    </location>
</feature>
<name>A0ABV0YXN5_9TELE</name>
<protein>
    <submittedName>
        <fullName evidence="2">Uncharacterized protein</fullName>
    </submittedName>
</protein>
<evidence type="ECO:0000313" key="3">
    <source>
        <dbReference type="Proteomes" id="UP001469553"/>
    </source>
</evidence>
<evidence type="ECO:0000313" key="2">
    <source>
        <dbReference type="EMBL" id="MEQ2298662.1"/>
    </source>
</evidence>
<dbReference type="Proteomes" id="UP001469553">
    <property type="component" value="Unassembled WGS sequence"/>
</dbReference>
<comment type="caution">
    <text evidence="2">The sequence shown here is derived from an EMBL/GenBank/DDBJ whole genome shotgun (WGS) entry which is preliminary data.</text>
</comment>
<gene>
    <name evidence="2" type="ORF">AMECASPLE_007565</name>
</gene>
<dbReference type="EMBL" id="JAHRIP010047411">
    <property type="protein sequence ID" value="MEQ2298662.1"/>
    <property type="molecule type" value="Genomic_DNA"/>
</dbReference>
<evidence type="ECO:0000256" key="1">
    <source>
        <dbReference type="SAM" id="MobiDB-lite"/>
    </source>
</evidence>
<proteinExistence type="predicted"/>